<dbReference type="InterPro" id="IPR013131">
    <property type="entry name" value="Mannitol_DH_N"/>
</dbReference>
<dbReference type="InterPro" id="IPR008927">
    <property type="entry name" value="6-PGluconate_DH-like_C_sf"/>
</dbReference>
<proteinExistence type="predicted"/>
<dbReference type="GO" id="GO:0016616">
    <property type="term" value="F:oxidoreductase activity, acting on the CH-OH group of donors, NAD or NADP as acceptor"/>
    <property type="evidence" value="ECO:0007669"/>
    <property type="project" value="TreeGrafter"/>
</dbReference>
<dbReference type="InterPro" id="IPR013328">
    <property type="entry name" value="6PGD_dom2"/>
</dbReference>
<dbReference type="Proteomes" id="UP000540519">
    <property type="component" value="Unassembled WGS sequence"/>
</dbReference>
<evidence type="ECO:0000313" key="4">
    <source>
        <dbReference type="EMBL" id="MUH34262.1"/>
    </source>
</evidence>
<evidence type="ECO:0000259" key="3">
    <source>
        <dbReference type="Pfam" id="PF08125"/>
    </source>
</evidence>
<dbReference type="OrthoDB" id="9768714at2"/>
<dbReference type="SUPFAM" id="SSF48179">
    <property type="entry name" value="6-phosphogluconate dehydrogenase C-terminal domain-like"/>
    <property type="match status" value="1"/>
</dbReference>
<dbReference type="Pfam" id="PF08125">
    <property type="entry name" value="Mannitol_dh_C"/>
    <property type="match status" value="1"/>
</dbReference>
<dbReference type="PRINTS" id="PR00084">
    <property type="entry name" value="MTLDHDRGNASE"/>
</dbReference>
<dbReference type="RefSeq" id="WP_155598376.1">
    <property type="nucleotide sequence ID" value="NZ_RCNR01000001.1"/>
</dbReference>
<feature type="domain" description="Mannitol dehydrogenase N-terminal" evidence="2">
    <location>
        <begin position="33"/>
        <end position="283"/>
    </location>
</feature>
<dbReference type="InterPro" id="IPR000669">
    <property type="entry name" value="Mannitol_DH"/>
</dbReference>
<dbReference type="AlphaFoldDB" id="A0A7X2ZQ05"/>
<dbReference type="EMBL" id="RCNR01000001">
    <property type="protein sequence ID" value="MUH34262.1"/>
    <property type="molecule type" value="Genomic_DNA"/>
</dbReference>
<feature type="domain" description="Mannitol dehydrogenase C-terminal" evidence="3">
    <location>
        <begin position="291"/>
        <end position="477"/>
    </location>
</feature>
<dbReference type="PANTHER" id="PTHR43362:SF1">
    <property type="entry name" value="MANNITOL DEHYDROGENASE 2-RELATED"/>
    <property type="match status" value="1"/>
</dbReference>
<accession>A0A7X2ZQ05</accession>
<keyword evidence="1" id="KW-0560">Oxidoreductase</keyword>
<name>A0A7X2ZQ05_9FLAO</name>
<dbReference type="Gene3D" id="3.40.50.720">
    <property type="entry name" value="NAD(P)-binding Rossmann-like Domain"/>
    <property type="match status" value="1"/>
</dbReference>
<protein>
    <submittedName>
        <fullName evidence="4">Mannitol dehydrogenase family protein</fullName>
    </submittedName>
</protein>
<comment type="caution">
    <text evidence="4">The sequence shown here is derived from an EMBL/GenBank/DDBJ whole genome shotgun (WGS) entry which is preliminary data.</text>
</comment>
<dbReference type="Gene3D" id="1.10.1040.10">
    <property type="entry name" value="N-(1-d-carboxylethyl)-l-norvaline Dehydrogenase, domain 2"/>
    <property type="match status" value="1"/>
</dbReference>
<dbReference type="PANTHER" id="PTHR43362">
    <property type="entry name" value="MANNITOL DEHYDROGENASE DSF1-RELATED"/>
    <property type="match status" value="1"/>
</dbReference>
<keyword evidence="5" id="KW-1185">Reference proteome</keyword>
<evidence type="ECO:0000259" key="2">
    <source>
        <dbReference type="Pfam" id="PF01232"/>
    </source>
</evidence>
<organism evidence="4 5">
    <name type="scientific">Zobellia amurskyensis</name>
    <dbReference type="NCBI Taxonomy" id="248905"/>
    <lineage>
        <taxon>Bacteria</taxon>
        <taxon>Pseudomonadati</taxon>
        <taxon>Bacteroidota</taxon>
        <taxon>Flavobacteriia</taxon>
        <taxon>Flavobacteriales</taxon>
        <taxon>Flavobacteriaceae</taxon>
        <taxon>Zobellia</taxon>
    </lineage>
</organism>
<reference evidence="4 5" key="1">
    <citation type="journal article" date="2019" name="Mar. Drugs">
        <title>Comparative Genomics and CAZyme Genome Repertoires of Marine Zobellia amurskyensis KMM 3526(T) and Zobellia laminariae KMM 3676(T).</title>
        <authorList>
            <person name="Chernysheva N."/>
            <person name="Bystritskaya E."/>
            <person name="Stenkova A."/>
            <person name="Golovkin I."/>
            <person name="Nedashkovskaya O."/>
            <person name="Isaeva M."/>
        </authorList>
    </citation>
    <scope>NUCLEOTIDE SEQUENCE [LARGE SCALE GENOMIC DNA]</scope>
    <source>
        <strain evidence="4 5">KMM 3526</strain>
    </source>
</reference>
<dbReference type="SUPFAM" id="SSF51735">
    <property type="entry name" value="NAD(P)-binding Rossmann-fold domains"/>
    <property type="match status" value="1"/>
</dbReference>
<dbReference type="InterPro" id="IPR013118">
    <property type="entry name" value="Mannitol_DH_C"/>
</dbReference>
<sequence length="496" mass="57211">MQNPVYLNIENVESLKNRVSTPTFDRDKVMTSIAHIGVSNFHRAHQAYYMHELMEKHGGLNYGICGIDLLDADRKIYNVLKDQDGLYTLIVKDANESDHVKIIGSIVEYFFGPENPMAVIERLAHPDIEIISLTIAEDGYHLNEITGEFDQENPVVAEDVKNPFYPKTVFGYLFQAFKLRKSRGLTGCTILSCDNIKGNGDTVKESFFNYVNKIEPEFLSWLKENTTFPNSMVDRITPLTRSEDIDTLKNNFLIDDQWPVVCESFTNWIIEDNFFHERPQWEKGGVQFVEHIEFYDKMKLQLLNAGHTILGILGTLQGYKTVSEAANDEDFMYFLKTYMDEEVIPVLDKAEVHLVEKYKSTLITRFKNPFIYDSLSRICDESSTKVPIFILPTVKAQLSKDKVIDRVAFVIAAWCKYYDGVDDQGKAYKVSDSISNVLIRRATQSQQDPIKFLEIESVFGDLNTNPVFIEKYVRYLHHIRERTIKDCIKDFNVNLL</sequence>
<dbReference type="InterPro" id="IPR036291">
    <property type="entry name" value="NAD(P)-bd_dom_sf"/>
</dbReference>
<gene>
    <name evidence="4" type="ORF">D9O36_00250</name>
</gene>
<evidence type="ECO:0000256" key="1">
    <source>
        <dbReference type="ARBA" id="ARBA00023002"/>
    </source>
</evidence>
<dbReference type="InterPro" id="IPR050988">
    <property type="entry name" value="Mannitol_DH/Oxidoreductase"/>
</dbReference>
<evidence type="ECO:0000313" key="5">
    <source>
        <dbReference type="Proteomes" id="UP000540519"/>
    </source>
</evidence>
<dbReference type="Pfam" id="PF01232">
    <property type="entry name" value="Mannitol_dh"/>
    <property type="match status" value="1"/>
</dbReference>